<proteinExistence type="inferred from homology"/>
<reference evidence="10" key="1">
    <citation type="submission" date="2023-07" db="EMBL/GenBank/DDBJ databases">
        <title>Study on multiphase classification of strain Alteromonas salexigens isolated from the Yellow Sea.</title>
        <authorList>
            <person name="Sun L."/>
        </authorList>
    </citation>
    <scope>NUCLEOTIDE SEQUENCE [LARGE SCALE GENOMIC DNA]</scope>
    <source>
        <strain evidence="10">ASW11-19</strain>
    </source>
</reference>
<feature type="transmembrane region" description="Helical" evidence="8">
    <location>
        <begin position="156"/>
        <end position="177"/>
    </location>
</feature>
<accession>A0ABT2VMG9</accession>
<protein>
    <submittedName>
        <fullName evidence="9">AI-2E family transporter</fullName>
    </submittedName>
</protein>
<evidence type="ECO:0000256" key="3">
    <source>
        <dbReference type="ARBA" id="ARBA00022448"/>
    </source>
</evidence>
<keyword evidence="7 8" id="KW-0472">Membrane</keyword>
<comment type="subcellular location">
    <subcellularLocation>
        <location evidence="1">Cell membrane</location>
        <topology evidence="1">Multi-pass membrane protein</topology>
    </subcellularLocation>
</comment>
<dbReference type="Pfam" id="PF01594">
    <property type="entry name" value="AI-2E_transport"/>
    <property type="match status" value="1"/>
</dbReference>
<keyword evidence="10" id="KW-1185">Reference proteome</keyword>
<dbReference type="InterPro" id="IPR002549">
    <property type="entry name" value="AI-2E-like"/>
</dbReference>
<evidence type="ECO:0000256" key="1">
    <source>
        <dbReference type="ARBA" id="ARBA00004651"/>
    </source>
</evidence>
<organism evidence="9 10">
    <name type="scientific">Alteromonas salexigens</name>
    <dbReference type="NCBI Taxonomy" id="2982530"/>
    <lineage>
        <taxon>Bacteria</taxon>
        <taxon>Pseudomonadati</taxon>
        <taxon>Pseudomonadota</taxon>
        <taxon>Gammaproteobacteria</taxon>
        <taxon>Alteromonadales</taxon>
        <taxon>Alteromonadaceae</taxon>
        <taxon>Alteromonas/Salinimonas group</taxon>
        <taxon>Alteromonas</taxon>
    </lineage>
</organism>
<comment type="similarity">
    <text evidence="2">Belongs to the autoinducer-2 exporter (AI-2E) (TC 2.A.86) family.</text>
</comment>
<keyword evidence="6 8" id="KW-1133">Transmembrane helix</keyword>
<dbReference type="Proteomes" id="UP001209257">
    <property type="component" value="Unassembled WGS sequence"/>
</dbReference>
<evidence type="ECO:0000256" key="8">
    <source>
        <dbReference type="SAM" id="Phobius"/>
    </source>
</evidence>
<evidence type="ECO:0000256" key="2">
    <source>
        <dbReference type="ARBA" id="ARBA00009773"/>
    </source>
</evidence>
<evidence type="ECO:0000256" key="4">
    <source>
        <dbReference type="ARBA" id="ARBA00022475"/>
    </source>
</evidence>
<feature type="transmembrane region" description="Helical" evidence="8">
    <location>
        <begin position="217"/>
        <end position="234"/>
    </location>
</feature>
<keyword evidence="4" id="KW-1003">Cell membrane</keyword>
<feature type="transmembrane region" description="Helical" evidence="8">
    <location>
        <begin position="18"/>
        <end position="36"/>
    </location>
</feature>
<dbReference type="EMBL" id="JAOTJC010000006">
    <property type="protein sequence ID" value="MCU7554063.1"/>
    <property type="molecule type" value="Genomic_DNA"/>
</dbReference>
<keyword evidence="3" id="KW-0813">Transport</keyword>
<comment type="caution">
    <text evidence="9">The sequence shown here is derived from an EMBL/GenBank/DDBJ whole genome shotgun (WGS) entry which is preliminary data.</text>
</comment>
<evidence type="ECO:0000313" key="9">
    <source>
        <dbReference type="EMBL" id="MCU7554063.1"/>
    </source>
</evidence>
<evidence type="ECO:0000256" key="5">
    <source>
        <dbReference type="ARBA" id="ARBA00022692"/>
    </source>
</evidence>
<feature type="transmembrane region" description="Helical" evidence="8">
    <location>
        <begin position="278"/>
        <end position="297"/>
    </location>
</feature>
<name>A0ABT2VMG9_9ALTE</name>
<evidence type="ECO:0000256" key="6">
    <source>
        <dbReference type="ARBA" id="ARBA00022989"/>
    </source>
</evidence>
<feature type="transmembrane region" description="Helical" evidence="8">
    <location>
        <begin position="309"/>
        <end position="332"/>
    </location>
</feature>
<evidence type="ECO:0000313" key="10">
    <source>
        <dbReference type="Proteomes" id="UP001209257"/>
    </source>
</evidence>
<dbReference type="PANTHER" id="PTHR21716:SF53">
    <property type="entry name" value="PERMEASE PERM-RELATED"/>
    <property type="match status" value="1"/>
</dbReference>
<dbReference type="PANTHER" id="PTHR21716">
    <property type="entry name" value="TRANSMEMBRANE PROTEIN"/>
    <property type="match status" value="1"/>
</dbReference>
<evidence type="ECO:0000256" key="7">
    <source>
        <dbReference type="ARBA" id="ARBA00023136"/>
    </source>
</evidence>
<sequence>MLNVVGRWYRRKFSDPDAAMLLILIVFSTAILLLWGELIMPVLVAAVIAYLLDWPVCRLVNVGMGRSIASTIVLLAFLAVTVAMFIGLLPIITKQSVNLIQETPVIWQQAQDWILTLPDKYPKYVQVYQIHQMMEGLNDKLVEVGESLISASFSNIANVAALLVYLILVPLMVFFMLKDKLFFLANISKILPKERRLISQVGHEMNAQIANYIRGKVIEILIVGAVSCATFVLMDLRYAILLGVLVGLSVLIPYIGAAVVTIPVGIVAMFQWGISPEFWYLMIAYGIIQALDGNLLVPVLFSEAVSLHPLYIIIAVLVFGGLWGFWGVFFAIPLATLVKAVITAWSGNPAPLPETTEV</sequence>
<feature type="transmembrane region" description="Helical" evidence="8">
    <location>
        <begin position="72"/>
        <end position="92"/>
    </location>
</feature>
<feature type="transmembrane region" description="Helical" evidence="8">
    <location>
        <begin position="240"/>
        <end position="266"/>
    </location>
</feature>
<gene>
    <name evidence="9" type="ORF">OCL06_05565</name>
</gene>
<keyword evidence="5 8" id="KW-0812">Transmembrane</keyword>
<dbReference type="RefSeq" id="WP_262992752.1">
    <property type="nucleotide sequence ID" value="NZ_JAOTJC010000006.1"/>
</dbReference>